<gene>
    <name evidence="1" type="ORF">CgunFtcFv8_005029</name>
</gene>
<protein>
    <submittedName>
        <fullName evidence="1">Uncharacterized protein</fullName>
    </submittedName>
</protein>
<dbReference type="Proteomes" id="UP001331515">
    <property type="component" value="Unassembled WGS sequence"/>
</dbReference>
<sequence>MVVDTELVFLLEPVDGPLSPLVDTTDTFSPMQHLHFSSSPLALLTEVITTHFHLHDSELMAGCWEMMFGDDVWRAGRTKPELVNSPSLKERWQIFSGTALVI</sequence>
<organism evidence="1 2">
    <name type="scientific">Champsocephalus gunnari</name>
    <name type="common">Mackerel icefish</name>
    <dbReference type="NCBI Taxonomy" id="52237"/>
    <lineage>
        <taxon>Eukaryota</taxon>
        <taxon>Metazoa</taxon>
        <taxon>Chordata</taxon>
        <taxon>Craniata</taxon>
        <taxon>Vertebrata</taxon>
        <taxon>Euteleostomi</taxon>
        <taxon>Actinopterygii</taxon>
        <taxon>Neopterygii</taxon>
        <taxon>Teleostei</taxon>
        <taxon>Neoteleostei</taxon>
        <taxon>Acanthomorphata</taxon>
        <taxon>Eupercaria</taxon>
        <taxon>Perciformes</taxon>
        <taxon>Notothenioidei</taxon>
        <taxon>Channichthyidae</taxon>
        <taxon>Champsocephalus</taxon>
    </lineage>
</organism>
<evidence type="ECO:0000313" key="2">
    <source>
        <dbReference type="Proteomes" id="UP001331515"/>
    </source>
</evidence>
<evidence type="ECO:0000313" key="1">
    <source>
        <dbReference type="EMBL" id="KAK5910795.1"/>
    </source>
</evidence>
<keyword evidence="2" id="KW-1185">Reference proteome</keyword>
<reference evidence="1 2" key="1">
    <citation type="journal article" date="2023" name="Mol. Biol. Evol.">
        <title>Genomics of Secondarily Temperate Adaptation in the Only Non-Antarctic Icefish.</title>
        <authorList>
            <person name="Rivera-Colon A.G."/>
            <person name="Rayamajhi N."/>
            <person name="Minhas B.F."/>
            <person name="Madrigal G."/>
            <person name="Bilyk K.T."/>
            <person name="Yoon V."/>
            <person name="Hune M."/>
            <person name="Gregory S."/>
            <person name="Cheng C.H.C."/>
            <person name="Catchen J.M."/>
        </authorList>
    </citation>
    <scope>NUCLEOTIDE SEQUENCE [LARGE SCALE GENOMIC DNA]</scope>
    <source>
        <tissue evidence="1">White muscle</tissue>
    </source>
</reference>
<accession>A0AAN8CX69</accession>
<name>A0AAN8CX69_CHAGU</name>
<comment type="caution">
    <text evidence="1">The sequence shown here is derived from an EMBL/GenBank/DDBJ whole genome shotgun (WGS) entry which is preliminary data.</text>
</comment>
<proteinExistence type="predicted"/>
<dbReference type="EMBL" id="JAURVH010001528">
    <property type="protein sequence ID" value="KAK5910795.1"/>
    <property type="molecule type" value="Genomic_DNA"/>
</dbReference>
<dbReference type="AlphaFoldDB" id="A0AAN8CX69"/>